<evidence type="ECO:0000256" key="1">
    <source>
        <dbReference type="SAM" id="Coils"/>
    </source>
</evidence>
<comment type="caution">
    <text evidence="3">The sequence shown here is derived from an EMBL/GenBank/DDBJ whole genome shotgun (WGS) entry which is preliminary data.</text>
</comment>
<evidence type="ECO:0000313" key="4">
    <source>
        <dbReference type="Proteomes" id="UP001218188"/>
    </source>
</evidence>
<feature type="compositionally biased region" description="Basic and acidic residues" evidence="2">
    <location>
        <begin position="189"/>
        <end position="209"/>
    </location>
</feature>
<name>A0AAD6X8F0_9AGAR</name>
<dbReference type="EMBL" id="JARJCM010000011">
    <property type="protein sequence ID" value="KAJ7042968.1"/>
    <property type="molecule type" value="Genomic_DNA"/>
</dbReference>
<dbReference type="Proteomes" id="UP001218188">
    <property type="component" value="Unassembled WGS sequence"/>
</dbReference>
<proteinExistence type="predicted"/>
<feature type="coiled-coil region" evidence="1">
    <location>
        <begin position="98"/>
        <end position="155"/>
    </location>
</feature>
<keyword evidence="4" id="KW-1185">Reference proteome</keyword>
<gene>
    <name evidence="3" type="ORF">C8F04DRAFT_59036</name>
</gene>
<dbReference type="AlphaFoldDB" id="A0AAD6X8F0"/>
<keyword evidence="1" id="KW-0175">Coiled coil</keyword>
<reference evidence="3" key="1">
    <citation type="submission" date="2023-03" db="EMBL/GenBank/DDBJ databases">
        <title>Massive genome expansion in bonnet fungi (Mycena s.s.) driven by repeated elements and novel gene families across ecological guilds.</title>
        <authorList>
            <consortium name="Lawrence Berkeley National Laboratory"/>
            <person name="Harder C.B."/>
            <person name="Miyauchi S."/>
            <person name="Viragh M."/>
            <person name="Kuo A."/>
            <person name="Thoen E."/>
            <person name="Andreopoulos B."/>
            <person name="Lu D."/>
            <person name="Skrede I."/>
            <person name="Drula E."/>
            <person name="Henrissat B."/>
            <person name="Morin E."/>
            <person name="Kohler A."/>
            <person name="Barry K."/>
            <person name="LaButti K."/>
            <person name="Morin E."/>
            <person name="Salamov A."/>
            <person name="Lipzen A."/>
            <person name="Mereny Z."/>
            <person name="Hegedus B."/>
            <person name="Baldrian P."/>
            <person name="Stursova M."/>
            <person name="Weitz H."/>
            <person name="Taylor A."/>
            <person name="Grigoriev I.V."/>
            <person name="Nagy L.G."/>
            <person name="Martin F."/>
            <person name="Kauserud H."/>
        </authorList>
    </citation>
    <scope>NUCLEOTIDE SEQUENCE</scope>
    <source>
        <strain evidence="3">CBHHK200</strain>
    </source>
</reference>
<feature type="region of interest" description="Disordered" evidence="2">
    <location>
        <begin position="185"/>
        <end position="221"/>
    </location>
</feature>
<evidence type="ECO:0000256" key="2">
    <source>
        <dbReference type="SAM" id="MobiDB-lite"/>
    </source>
</evidence>
<accession>A0AAD6X8F0</accession>
<organism evidence="3 4">
    <name type="scientific">Mycena alexandri</name>
    <dbReference type="NCBI Taxonomy" id="1745969"/>
    <lineage>
        <taxon>Eukaryota</taxon>
        <taxon>Fungi</taxon>
        <taxon>Dikarya</taxon>
        <taxon>Basidiomycota</taxon>
        <taxon>Agaricomycotina</taxon>
        <taxon>Agaricomycetes</taxon>
        <taxon>Agaricomycetidae</taxon>
        <taxon>Agaricales</taxon>
        <taxon>Marasmiineae</taxon>
        <taxon>Mycenaceae</taxon>
        <taxon>Mycena</taxon>
    </lineage>
</organism>
<dbReference type="CDD" id="cd21037">
    <property type="entry name" value="MLKL_NTD"/>
    <property type="match status" value="1"/>
</dbReference>
<dbReference type="InterPro" id="IPR059179">
    <property type="entry name" value="MLKL-like_MCAfunc"/>
</dbReference>
<evidence type="ECO:0000313" key="3">
    <source>
        <dbReference type="EMBL" id="KAJ7042968.1"/>
    </source>
</evidence>
<protein>
    <submittedName>
        <fullName evidence="3">Uncharacterized protein</fullName>
    </submittedName>
</protein>
<sequence>MIPTLLKPVRVRFSRKSPPANAEKERQKLPMLIQTLELCEKAAEASGVPYLKGAVAFALEVAKCVEGHLANNEDLDRLAIKCGALMLKIADQVKAGGGQNMERLVQELNATLEKVQIEVKDIVKSATKPRLALAHKATSERIRKLDKDMSDAQLEFLTLATIVKEQNYEQAQYLRLRQYCPRKPVRQGRRLDSIQRKARRNAGETDHQTLSRRHHQETGDT</sequence>